<protein>
    <submittedName>
        <fullName evidence="5">Alpha-catulin</fullName>
    </submittedName>
</protein>
<dbReference type="GO" id="GO:0005737">
    <property type="term" value="C:cytoplasm"/>
    <property type="evidence" value="ECO:0007669"/>
    <property type="project" value="UniProtKB-SubCell"/>
</dbReference>
<dbReference type="InterPro" id="IPR036723">
    <property type="entry name" value="Alpha-catenin/vinculin-like_sf"/>
</dbReference>
<feature type="compositionally biased region" description="Gly residues" evidence="4">
    <location>
        <begin position="847"/>
        <end position="867"/>
    </location>
</feature>
<dbReference type="GO" id="GO:0045296">
    <property type="term" value="F:cadherin binding"/>
    <property type="evidence" value="ECO:0007669"/>
    <property type="project" value="InterPro"/>
</dbReference>
<dbReference type="SUPFAM" id="SSF47220">
    <property type="entry name" value="alpha-catenin/vinculin-like"/>
    <property type="match status" value="3"/>
</dbReference>
<dbReference type="GO" id="GO:0007266">
    <property type="term" value="P:Rho protein signal transduction"/>
    <property type="evidence" value="ECO:0007669"/>
    <property type="project" value="InterPro"/>
</dbReference>
<proteinExistence type="inferred from homology"/>
<organism evidence="5 6">
    <name type="scientific">Frankliniella fusca</name>
    <dbReference type="NCBI Taxonomy" id="407009"/>
    <lineage>
        <taxon>Eukaryota</taxon>
        <taxon>Metazoa</taxon>
        <taxon>Ecdysozoa</taxon>
        <taxon>Arthropoda</taxon>
        <taxon>Hexapoda</taxon>
        <taxon>Insecta</taxon>
        <taxon>Pterygota</taxon>
        <taxon>Neoptera</taxon>
        <taxon>Paraneoptera</taxon>
        <taxon>Thysanoptera</taxon>
        <taxon>Terebrantia</taxon>
        <taxon>Thripoidea</taxon>
        <taxon>Thripidae</taxon>
        <taxon>Frankliniella</taxon>
    </lineage>
</organism>
<comment type="similarity">
    <text evidence="2">Belongs to the vinculin/alpha-catenin family.</text>
</comment>
<comment type="caution">
    <text evidence="5">The sequence shown here is derived from an EMBL/GenBank/DDBJ whole genome shotgun (WGS) entry which is preliminary data.</text>
</comment>
<evidence type="ECO:0000313" key="6">
    <source>
        <dbReference type="Proteomes" id="UP001219518"/>
    </source>
</evidence>
<keyword evidence="6" id="KW-1185">Reference proteome</keyword>
<name>A0AAE1H4F2_9NEOP</name>
<evidence type="ECO:0000256" key="4">
    <source>
        <dbReference type="SAM" id="MobiDB-lite"/>
    </source>
</evidence>
<dbReference type="PRINTS" id="PR00805">
    <property type="entry name" value="ALPHACATENIN"/>
</dbReference>
<accession>A0AAE1H4F2</accession>
<evidence type="ECO:0000313" key="5">
    <source>
        <dbReference type="EMBL" id="KAK3914597.1"/>
    </source>
</evidence>
<comment type="subcellular location">
    <subcellularLocation>
        <location evidence="1">Cytoplasm</location>
    </subcellularLocation>
</comment>
<evidence type="ECO:0000256" key="2">
    <source>
        <dbReference type="ARBA" id="ARBA00008376"/>
    </source>
</evidence>
<evidence type="ECO:0000256" key="3">
    <source>
        <dbReference type="ARBA" id="ARBA00022490"/>
    </source>
</evidence>
<dbReference type="Pfam" id="PF01044">
    <property type="entry name" value="Vinculin"/>
    <property type="match status" value="2"/>
</dbReference>
<keyword evidence="3" id="KW-0963">Cytoplasm</keyword>
<dbReference type="InterPro" id="IPR030045">
    <property type="entry name" value="CTNNAL1"/>
</dbReference>
<reference evidence="5" key="1">
    <citation type="submission" date="2021-07" db="EMBL/GenBank/DDBJ databases">
        <authorList>
            <person name="Catto M.A."/>
            <person name="Jacobson A."/>
            <person name="Kennedy G."/>
            <person name="Labadie P."/>
            <person name="Hunt B.G."/>
            <person name="Srinivasan R."/>
        </authorList>
    </citation>
    <scope>NUCLEOTIDE SEQUENCE</scope>
    <source>
        <strain evidence="5">PL_HMW_Pooled</strain>
        <tissue evidence="5">Head</tissue>
    </source>
</reference>
<gene>
    <name evidence="5" type="ORF">KUF71_005393</name>
</gene>
<dbReference type="InterPro" id="IPR006077">
    <property type="entry name" value="Vinculin/catenin"/>
</dbReference>
<reference evidence="5" key="2">
    <citation type="journal article" date="2023" name="BMC Genomics">
        <title>Pest status, molecular evolution, and epigenetic factors derived from the genome assembly of Frankliniella fusca, a thysanopteran phytovirus vector.</title>
        <authorList>
            <person name="Catto M.A."/>
            <person name="Labadie P.E."/>
            <person name="Jacobson A.L."/>
            <person name="Kennedy G.G."/>
            <person name="Srinivasan R."/>
            <person name="Hunt B.G."/>
        </authorList>
    </citation>
    <scope>NUCLEOTIDE SEQUENCE</scope>
    <source>
        <strain evidence="5">PL_HMW_Pooled</strain>
    </source>
</reference>
<dbReference type="GO" id="GO:0007155">
    <property type="term" value="P:cell adhesion"/>
    <property type="evidence" value="ECO:0007669"/>
    <property type="project" value="InterPro"/>
</dbReference>
<dbReference type="GO" id="GO:0071944">
    <property type="term" value="C:cell periphery"/>
    <property type="evidence" value="ECO:0007669"/>
    <property type="project" value="UniProtKB-ARBA"/>
</dbReference>
<sequence length="867" mass="96545">MRLCDDVVVLQISSLVSHGEHRDRPLRSVRAVARVGQAVNLAVERFVTVGETIADDNPEIKTDMYDACKEARTAGSAIEKLCEAALGDSPADRGAVVRAARCLLQAVTRVLLLADIVVVKQLLLAKDKVARSLGRLENVSNFTEFVKAFSHFGAEMVELAYLTGDRQNDTKDERRRAQMAAARQVLDRSTVMLLVSSKTCLRHPACPTARESRDTVFCQMRRAMDLIHYVVKDGVLDSAAQLAHITSQHGGAQGPGLVYRDPELGWLTHRLSVLSRIGRGAGADLIREYRAWWRFFTSSLPRSAAATLAAAWAISEDFKCTQEDWDACRTVYGALKHLEDMVEMTRITLIGPGCRERMTQGLDTILERVQDFTDSAYTTHEHRENILLICDRAKLQLSQLLRVGISMDQVEGTSPTEEMEVAMLGLLQAVRDMRVQLVRTVVDQTSELQATTKTGLEIVDAIRNYALAADTERIDELGERFQEVLDHILEVCKMLRHIACTDTLQVNTRYAEINLRIYGPQVVTAAQTLAMHPQSKVAREHMEVFSDMWQALMTDVSAACREVIEVSQARGMDKHVYMSLPRPGKHGTTTKPLKAVRLDSEEQAKIAKAGLDMKLASSEMEAEADKWRESEENNDIVKRAKNMSSMAFSMYQFTRGEGALKTTQDLFTQAEYFAEEANRLYKVVRQFSYQVPSSTHKKELLEHLDRVPTYVQQLQFTVKNSTVGKAATFTKVDNVIHETKNLMNVISKVVTTCFVCATKTVRDAAKPQCQVTKGCERCLQKRHGLWNLYLKSEVPDTQRERRQGHSGLQNVNVSLARSSRYVVYNLDFRGLSAHGSSGSPYREDEGVGSGAGGEGKGGGSGGSDPSM</sequence>
<dbReference type="GO" id="GO:0051015">
    <property type="term" value="F:actin filament binding"/>
    <property type="evidence" value="ECO:0007669"/>
    <property type="project" value="InterPro"/>
</dbReference>
<evidence type="ECO:0000256" key="1">
    <source>
        <dbReference type="ARBA" id="ARBA00004496"/>
    </source>
</evidence>
<dbReference type="Proteomes" id="UP001219518">
    <property type="component" value="Unassembled WGS sequence"/>
</dbReference>
<dbReference type="Gene3D" id="1.20.120.230">
    <property type="entry name" value="Alpha-catenin/vinculin-like"/>
    <property type="match status" value="4"/>
</dbReference>
<dbReference type="AlphaFoldDB" id="A0AAE1H4F2"/>
<feature type="region of interest" description="Disordered" evidence="4">
    <location>
        <begin position="833"/>
        <end position="867"/>
    </location>
</feature>
<dbReference type="PANTHER" id="PTHR46342">
    <property type="entry name" value="ALPHA-CATULIN"/>
    <property type="match status" value="1"/>
</dbReference>
<dbReference type="PANTHER" id="PTHR46342:SF1">
    <property type="entry name" value="ALPHA-CATULIN"/>
    <property type="match status" value="1"/>
</dbReference>
<dbReference type="EMBL" id="JAHWGI010000383">
    <property type="protein sequence ID" value="KAK3914597.1"/>
    <property type="molecule type" value="Genomic_DNA"/>
</dbReference>
<dbReference type="InterPro" id="IPR001033">
    <property type="entry name" value="Alpha_catenin"/>
</dbReference>